<dbReference type="EMBL" id="OW152826">
    <property type="protein sequence ID" value="CAH2041912.1"/>
    <property type="molecule type" value="Genomic_DNA"/>
</dbReference>
<evidence type="ECO:0000313" key="1">
    <source>
        <dbReference type="EMBL" id="CAH2041912.1"/>
    </source>
</evidence>
<protein>
    <submittedName>
        <fullName evidence="1">Uncharacterized protein</fullName>
    </submittedName>
</protein>
<dbReference type="Proteomes" id="UP000837857">
    <property type="component" value="Chromosome 14"/>
</dbReference>
<keyword evidence="2" id="KW-1185">Reference proteome</keyword>
<sequence length="125" mass="14146">MNCCSLVSLKLENGWNNLANSAKSAKSDILTLKMHATITVLTVLCAAICCAQPLRKHVTEEVLPNRPPYAFSQPIGIARPLNTLSEEASLQPRRQYLIRLPLRKPHDNQNKRSDVYEFNLFAHDY</sequence>
<organism evidence="1 2">
    <name type="scientific">Iphiclides podalirius</name>
    <name type="common">scarce swallowtail</name>
    <dbReference type="NCBI Taxonomy" id="110791"/>
    <lineage>
        <taxon>Eukaryota</taxon>
        <taxon>Metazoa</taxon>
        <taxon>Ecdysozoa</taxon>
        <taxon>Arthropoda</taxon>
        <taxon>Hexapoda</taxon>
        <taxon>Insecta</taxon>
        <taxon>Pterygota</taxon>
        <taxon>Neoptera</taxon>
        <taxon>Endopterygota</taxon>
        <taxon>Lepidoptera</taxon>
        <taxon>Glossata</taxon>
        <taxon>Ditrysia</taxon>
        <taxon>Papilionoidea</taxon>
        <taxon>Papilionidae</taxon>
        <taxon>Papilioninae</taxon>
        <taxon>Iphiclides</taxon>
    </lineage>
</organism>
<reference evidence="1" key="1">
    <citation type="submission" date="2022-03" db="EMBL/GenBank/DDBJ databases">
        <authorList>
            <person name="Martin H S."/>
        </authorList>
    </citation>
    <scope>NUCLEOTIDE SEQUENCE</scope>
</reference>
<evidence type="ECO:0000313" key="2">
    <source>
        <dbReference type="Proteomes" id="UP000837857"/>
    </source>
</evidence>
<feature type="non-terminal residue" evidence="1">
    <location>
        <position position="1"/>
    </location>
</feature>
<accession>A0ABN8HY28</accession>
<name>A0ABN8HY28_9NEOP</name>
<proteinExistence type="predicted"/>
<gene>
    <name evidence="1" type="ORF">IPOD504_LOCUS3450</name>
</gene>